<proteinExistence type="predicted"/>
<comment type="caution">
    <text evidence="2">The sequence shown here is derived from an EMBL/GenBank/DDBJ whole genome shotgun (WGS) entry which is preliminary data.</text>
</comment>
<accession>A0A8H5F2B0</accession>
<name>A0A8H5F2B0_9AGAR</name>
<evidence type="ECO:0000313" key="3">
    <source>
        <dbReference type="Proteomes" id="UP000567179"/>
    </source>
</evidence>
<gene>
    <name evidence="2" type="ORF">D9619_001597</name>
</gene>
<dbReference type="Proteomes" id="UP000567179">
    <property type="component" value="Unassembled WGS sequence"/>
</dbReference>
<feature type="region of interest" description="Disordered" evidence="1">
    <location>
        <begin position="124"/>
        <end position="149"/>
    </location>
</feature>
<keyword evidence="3" id="KW-1185">Reference proteome</keyword>
<reference evidence="2 3" key="1">
    <citation type="journal article" date="2020" name="ISME J.">
        <title>Uncovering the hidden diversity of litter-decomposition mechanisms in mushroom-forming fungi.</title>
        <authorList>
            <person name="Floudas D."/>
            <person name="Bentzer J."/>
            <person name="Ahren D."/>
            <person name="Johansson T."/>
            <person name="Persson P."/>
            <person name="Tunlid A."/>
        </authorList>
    </citation>
    <scope>NUCLEOTIDE SEQUENCE [LARGE SCALE GENOMIC DNA]</scope>
    <source>
        <strain evidence="2 3">CBS 101986</strain>
    </source>
</reference>
<dbReference type="OrthoDB" id="3042126at2759"/>
<evidence type="ECO:0000313" key="2">
    <source>
        <dbReference type="EMBL" id="KAF5320966.1"/>
    </source>
</evidence>
<evidence type="ECO:0000256" key="1">
    <source>
        <dbReference type="SAM" id="MobiDB-lite"/>
    </source>
</evidence>
<dbReference type="EMBL" id="JAACJJ010000028">
    <property type="protein sequence ID" value="KAF5320966.1"/>
    <property type="molecule type" value="Genomic_DNA"/>
</dbReference>
<dbReference type="AlphaFoldDB" id="A0A8H5F2B0"/>
<protein>
    <submittedName>
        <fullName evidence="2">Uncharacterized protein</fullName>
    </submittedName>
</protein>
<organism evidence="2 3">
    <name type="scientific">Psilocybe cf. subviscida</name>
    <dbReference type="NCBI Taxonomy" id="2480587"/>
    <lineage>
        <taxon>Eukaryota</taxon>
        <taxon>Fungi</taxon>
        <taxon>Dikarya</taxon>
        <taxon>Basidiomycota</taxon>
        <taxon>Agaricomycotina</taxon>
        <taxon>Agaricomycetes</taxon>
        <taxon>Agaricomycetidae</taxon>
        <taxon>Agaricales</taxon>
        <taxon>Agaricineae</taxon>
        <taxon>Strophariaceae</taxon>
        <taxon>Psilocybe</taxon>
    </lineage>
</organism>
<sequence>MLSIMNAMDAQRFDLSKRTRHCDLPQPADGLTKSFEAYHNHEEDENSSHDGDTLHRNQSFLFDIAQAVKRSCLHVIPTLPVGANASHSDVSTVQNEYKDHDEAKNKLREKETDTLLDVHAALSEKRNPDSSVAAATIPPVPFPGTRETKTGTEITDVFNREDYTAVRTILRPRPSFFNMSKFRSGGSEHGHVHGPIQTGGSSTDSIRPRLLSAPTNPSSRIGFHFGSLNCLSTDAFEEQVDVIQEERARALRGENIEILCEKTFRVVEERVPVACAVA</sequence>